<evidence type="ECO:0000256" key="5">
    <source>
        <dbReference type="ARBA" id="ARBA00023136"/>
    </source>
</evidence>
<dbReference type="Pfam" id="PF01554">
    <property type="entry name" value="MatE"/>
    <property type="match status" value="3"/>
</dbReference>
<evidence type="ECO:0000256" key="3">
    <source>
        <dbReference type="ARBA" id="ARBA00022692"/>
    </source>
</evidence>
<dbReference type="GO" id="GO:0015297">
    <property type="term" value="F:antiporter activity"/>
    <property type="evidence" value="ECO:0007669"/>
    <property type="project" value="InterPro"/>
</dbReference>
<feature type="transmembrane region" description="Helical" evidence="6">
    <location>
        <begin position="402"/>
        <end position="432"/>
    </location>
</feature>
<keyword evidence="5 6" id="KW-0472">Membrane</keyword>
<gene>
    <name evidence="8" type="ORF">F2Q69_00032185</name>
</gene>
<dbReference type="AlphaFoldDB" id="A0A8S9RU44"/>
<dbReference type="Proteomes" id="UP000712600">
    <property type="component" value="Unassembled WGS sequence"/>
</dbReference>
<comment type="caution">
    <text evidence="8">The sequence shown here is derived from an EMBL/GenBank/DDBJ whole genome shotgun (WGS) entry which is preliminary data.</text>
</comment>
<dbReference type="PANTHER" id="PTHR42893:SF39">
    <property type="entry name" value="PROTEIN DETOXIFICATION"/>
    <property type="match status" value="1"/>
</dbReference>
<evidence type="ECO:0000256" key="1">
    <source>
        <dbReference type="ARBA" id="ARBA00004141"/>
    </source>
</evidence>
<feature type="compositionally biased region" description="Polar residues" evidence="7">
    <location>
        <begin position="100"/>
        <end position="114"/>
    </location>
</feature>
<feature type="transmembrane region" description="Helical" evidence="6">
    <location>
        <begin position="504"/>
        <end position="524"/>
    </location>
</feature>
<evidence type="ECO:0000256" key="6">
    <source>
        <dbReference type="RuleBase" id="RU004914"/>
    </source>
</evidence>
<comment type="subcellular location">
    <subcellularLocation>
        <location evidence="1">Membrane</location>
        <topology evidence="1">Multi-pass membrane protein</topology>
    </subcellularLocation>
</comment>
<sequence>MAFPAALALASDPVASLIDTAFIGRLGAVELAAVGVSIAIFQQASRITIFPIVSVTTSFVAEEDTLEKMKEEEAEEEANKAKNVHANTLAIQDSLEKGVASTTSNNKNQPQQTPVDVKLTSDTKSNNGNKANKKGKKTIKSASTAMIIGLTLGLVQAIVLIFSSKVLIGIMGVKPYLTIRSLGAPALLLSLSVQGIFRGFKDTKTPLYATVVSDGLNIILDPIFIFVLRLGVSGAAIAHVISQYFMLLILLIRLAKEVNLMPPKFGDLQFGKFIRNGGLMLARTIAVTFCQTLAASMAARLGTTPMAAFQICLQVWLTSSMLADGLAVAGQAILACNFAEKDYNKVSAAASRVIQMSFALGLGLSVFVGLGLYFVDVKLTSDTKSNNGNKGKKKGKKTIKSASTAMIIGLTLGLVQAIVLIFSSKVLIGIMGVKPNSAVLSPAQKYLTIRSLGAPALLLSLSMQGIFRGFKDTKTPLYATVASDGLNIILDPIFIFVLRLGVSGAAIAHVISQYFMLLILLIRLGKEVNLMPPKFGDLQFGKFIRNGGLMLARTIAVTFCQTLAASMAARLGTTPMAAFQICLQVWLTSSMLADGLAVAGQAILACNFAEKDYNKVSAAASRVIQVRYLFIFL</sequence>
<evidence type="ECO:0000313" key="9">
    <source>
        <dbReference type="Proteomes" id="UP000712600"/>
    </source>
</evidence>
<dbReference type="GO" id="GO:0016020">
    <property type="term" value="C:membrane"/>
    <property type="evidence" value="ECO:0007669"/>
    <property type="project" value="UniProtKB-SubCell"/>
</dbReference>
<dbReference type="GO" id="GO:0015137">
    <property type="term" value="F:citrate transmembrane transporter activity"/>
    <property type="evidence" value="ECO:0007669"/>
    <property type="project" value="TreeGrafter"/>
</dbReference>
<keyword evidence="3 6" id="KW-0812">Transmembrane</keyword>
<feature type="transmembrane region" description="Helical" evidence="6">
    <location>
        <begin position="142"/>
        <end position="162"/>
    </location>
</feature>
<feature type="region of interest" description="Disordered" evidence="7">
    <location>
        <begin position="100"/>
        <end position="136"/>
    </location>
</feature>
<dbReference type="InterPro" id="IPR044644">
    <property type="entry name" value="DinF-like"/>
</dbReference>
<feature type="transmembrane region" description="Helical" evidence="6">
    <location>
        <begin position="353"/>
        <end position="375"/>
    </location>
</feature>
<feature type="transmembrane region" description="Helical" evidence="6">
    <location>
        <begin position="234"/>
        <end position="255"/>
    </location>
</feature>
<reference evidence="8" key="1">
    <citation type="submission" date="2019-12" db="EMBL/GenBank/DDBJ databases">
        <title>Genome sequencing and annotation of Brassica cretica.</title>
        <authorList>
            <person name="Studholme D.J."/>
            <person name="Sarris P."/>
        </authorList>
    </citation>
    <scope>NUCLEOTIDE SEQUENCE</scope>
    <source>
        <strain evidence="8">PFS-109/04</strain>
        <tissue evidence="8">Leaf</tissue>
    </source>
</reference>
<protein>
    <recommendedName>
        <fullName evidence="6">Protein DETOXIFICATION</fullName>
    </recommendedName>
    <alternativeName>
        <fullName evidence="6">Multidrug and toxic compound extrusion protein</fullName>
    </alternativeName>
</protein>
<keyword evidence="4 6" id="KW-1133">Transmembrane helix</keyword>
<dbReference type="NCBIfam" id="TIGR00797">
    <property type="entry name" value="matE"/>
    <property type="match status" value="2"/>
</dbReference>
<dbReference type="EMBL" id="QGKX02000088">
    <property type="protein sequence ID" value="KAF3583692.1"/>
    <property type="molecule type" value="Genomic_DNA"/>
</dbReference>
<organism evidence="8 9">
    <name type="scientific">Brassica cretica</name>
    <name type="common">Mustard</name>
    <dbReference type="NCBI Taxonomy" id="69181"/>
    <lineage>
        <taxon>Eukaryota</taxon>
        <taxon>Viridiplantae</taxon>
        <taxon>Streptophyta</taxon>
        <taxon>Embryophyta</taxon>
        <taxon>Tracheophyta</taxon>
        <taxon>Spermatophyta</taxon>
        <taxon>Magnoliopsida</taxon>
        <taxon>eudicotyledons</taxon>
        <taxon>Gunneridae</taxon>
        <taxon>Pentapetalae</taxon>
        <taxon>rosids</taxon>
        <taxon>malvids</taxon>
        <taxon>Brassicales</taxon>
        <taxon>Brassicaceae</taxon>
        <taxon>Brassiceae</taxon>
        <taxon>Brassica</taxon>
    </lineage>
</organism>
<dbReference type="InterPro" id="IPR002528">
    <property type="entry name" value="MATE_fam"/>
</dbReference>
<evidence type="ECO:0000256" key="2">
    <source>
        <dbReference type="ARBA" id="ARBA00010199"/>
    </source>
</evidence>
<proteinExistence type="inferred from homology"/>
<name>A0A8S9RU44_BRACR</name>
<evidence type="ECO:0000313" key="8">
    <source>
        <dbReference type="EMBL" id="KAF3583692.1"/>
    </source>
</evidence>
<comment type="caution">
    <text evidence="6">Lacks conserved residue(s) required for the propagation of feature annotation.</text>
</comment>
<comment type="similarity">
    <text evidence="2 6">Belongs to the multi antimicrobial extrusion (MATE) (TC 2.A.66.1) family.</text>
</comment>
<dbReference type="GO" id="GO:0042910">
    <property type="term" value="F:xenobiotic transmembrane transporter activity"/>
    <property type="evidence" value="ECO:0007669"/>
    <property type="project" value="InterPro"/>
</dbReference>
<evidence type="ECO:0000256" key="4">
    <source>
        <dbReference type="ARBA" id="ARBA00022989"/>
    </source>
</evidence>
<feature type="transmembrane region" description="Helical" evidence="6">
    <location>
        <begin position="276"/>
        <end position="299"/>
    </location>
</feature>
<evidence type="ECO:0000256" key="7">
    <source>
        <dbReference type="SAM" id="MobiDB-lite"/>
    </source>
</evidence>
<dbReference type="PANTHER" id="PTHR42893">
    <property type="entry name" value="PROTEIN DETOXIFICATION 44, CHLOROPLASTIC-RELATED"/>
    <property type="match status" value="1"/>
</dbReference>
<feature type="transmembrane region" description="Helical" evidence="6">
    <location>
        <begin position="182"/>
        <end position="200"/>
    </location>
</feature>
<accession>A0A8S9RU44</accession>